<dbReference type="InterPro" id="IPR036770">
    <property type="entry name" value="Ankyrin_rpt-contain_sf"/>
</dbReference>
<accession>A0A812VJT8</accession>
<name>A0A812VJT8_SYMPI</name>
<dbReference type="CDD" id="cd17039">
    <property type="entry name" value="Ubl_ubiquitin_like"/>
    <property type="match status" value="1"/>
</dbReference>
<evidence type="ECO:0000256" key="3">
    <source>
        <dbReference type="PROSITE-ProRule" id="PRU00023"/>
    </source>
</evidence>
<keyword evidence="1" id="KW-0677">Repeat</keyword>
<organism evidence="5 6">
    <name type="scientific">Symbiodinium pilosum</name>
    <name type="common">Dinoflagellate</name>
    <dbReference type="NCBI Taxonomy" id="2952"/>
    <lineage>
        <taxon>Eukaryota</taxon>
        <taxon>Sar</taxon>
        <taxon>Alveolata</taxon>
        <taxon>Dinophyceae</taxon>
        <taxon>Suessiales</taxon>
        <taxon>Symbiodiniaceae</taxon>
        <taxon>Symbiodinium</taxon>
    </lineage>
</organism>
<dbReference type="PANTHER" id="PTHR24198:SF165">
    <property type="entry name" value="ANKYRIN REPEAT-CONTAINING PROTEIN-RELATED"/>
    <property type="match status" value="1"/>
</dbReference>
<feature type="repeat" description="ANK" evidence="3">
    <location>
        <begin position="139"/>
        <end position="171"/>
    </location>
</feature>
<keyword evidence="2 3" id="KW-0040">ANK repeat</keyword>
<evidence type="ECO:0000313" key="6">
    <source>
        <dbReference type="Proteomes" id="UP000649617"/>
    </source>
</evidence>
<dbReference type="Pfam" id="PF12796">
    <property type="entry name" value="Ank_2"/>
    <property type="match status" value="2"/>
</dbReference>
<dbReference type="PANTHER" id="PTHR24198">
    <property type="entry name" value="ANKYRIN REPEAT AND PROTEIN KINASE DOMAIN-CONTAINING PROTEIN"/>
    <property type="match status" value="1"/>
</dbReference>
<feature type="compositionally biased region" description="Polar residues" evidence="4">
    <location>
        <begin position="652"/>
        <end position="662"/>
    </location>
</feature>
<protein>
    <recommendedName>
        <fullName evidence="7">Ankyrin repeat domain-containing protein 50</fullName>
    </recommendedName>
</protein>
<dbReference type="OrthoDB" id="443961at2759"/>
<dbReference type="AlphaFoldDB" id="A0A812VJT8"/>
<dbReference type="SUPFAM" id="SSF48403">
    <property type="entry name" value="Ankyrin repeat"/>
    <property type="match status" value="1"/>
</dbReference>
<feature type="repeat" description="ANK" evidence="3">
    <location>
        <begin position="205"/>
        <end position="239"/>
    </location>
</feature>
<feature type="repeat" description="ANK" evidence="3">
    <location>
        <begin position="172"/>
        <end position="204"/>
    </location>
</feature>
<evidence type="ECO:0000256" key="4">
    <source>
        <dbReference type="SAM" id="MobiDB-lite"/>
    </source>
</evidence>
<dbReference type="Proteomes" id="UP000649617">
    <property type="component" value="Unassembled WGS sequence"/>
</dbReference>
<proteinExistence type="predicted"/>
<evidence type="ECO:0000256" key="2">
    <source>
        <dbReference type="ARBA" id="ARBA00023043"/>
    </source>
</evidence>
<sequence>MPLVWNLAGKELASVPLEVKDVRALKQQLQKLYGYPRFRQVILRGKETLRDDDTLQPQEDLQLVLREFADATLSDANSLVFAVKRDPQMVEDILQRPQDPDLRDAFGNRPLAIAQQCGRTATLVRLLEAKADVDDTWLDGSTALLRASRLGQLEVAYVLLQFRANVDMATNDGDTALFHASRRGHVALVQALVEAKATTNLPDSSGDTPLICAASQGQSHVQIVRLLLEARADKGIRSRNGKTALICAAQQGVGDVDVLQALLESANINVPDRSGKTALMYASRRGQLQSVRLLLQARAAADLTDEGGETALILAASRGHLEVVSLLLEDLHRRPFMRDFCTVLQKFGQVLTLPTAPEVARKAAREAIDFLRPYADVERSLEFLLSNHTEGLVRRFGEAVLRGLAAAQSEGAILEDVGAELQQCWQAAVDKFEKKCHEVYELHFYSVFLEVKGDRALLDQTFRVIGGQLQLSRGSLLTCLEKTRPWAEAALKVFAKRQKSRLLERLHADALRSWKQTWQEIPRPPETGKLGAKFWDSNFIHLYKIAWPDLVEAFENFYLVGRCPTDLVRQLRLRVDPPFSHQVTKFSWQALLRGHNRISDILDMLIEEVMQDISRCIYRSNPSDDEVIDVEVTASVGMPPRARRADEKVLTRKSSGSSGQLQ</sequence>
<feature type="repeat" description="ANK" evidence="3">
    <location>
        <begin position="274"/>
        <end position="306"/>
    </location>
</feature>
<reference evidence="5" key="1">
    <citation type="submission" date="2021-02" db="EMBL/GenBank/DDBJ databases">
        <authorList>
            <person name="Dougan E. K."/>
            <person name="Rhodes N."/>
            <person name="Thang M."/>
            <person name="Chan C."/>
        </authorList>
    </citation>
    <scope>NUCLEOTIDE SEQUENCE</scope>
</reference>
<dbReference type="PROSITE" id="PS50297">
    <property type="entry name" value="ANK_REP_REGION"/>
    <property type="match status" value="5"/>
</dbReference>
<dbReference type="InterPro" id="IPR002110">
    <property type="entry name" value="Ankyrin_rpt"/>
</dbReference>
<dbReference type="SMART" id="SM00248">
    <property type="entry name" value="ANK"/>
    <property type="match status" value="7"/>
</dbReference>
<evidence type="ECO:0000313" key="5">
    <source>
        <dbReference type="EMBL" id="CAE7625374.1"/>
    </source>
</evidence>
<dbReference type="Gene3D" id="1.25.40.20">
    <property type="entry name" value="Ankyrin repeat-containing domain"/>
    <property type="match status" value="3"/>
</dbReference>
<evidence type="ECO:0000256" key="1">
    <source>
        <dbReference type="ARBA" id="ARBA00022737"/>
    </source>
</evidence>
<dbReference type="PROSITE" id="PS50088">
    <property type="entry name" value="ANK_REPEAT"/>
    <property type="match status" value="5"/>
</dbReference>
<evidence type="ECO:0008006" key="7">
    <source>
        <dbReference type="Google" id="ProtNLM"/>
    </source>
</evidence>
<feature type="non-terminal residue" evidence="5">
    <location>
        <position position="662"/>
    </location>
</feature>
<comment type="caution">
    <text evidence="5">The sequence shown here is derived from an EMBL/GenBank/DDBJ whole genome shotgun (WGS) entry which is preliminary data.</text>
</comment>
<gene>
    <name evidence="5" type="ORF">SPIL2461_LOCUS16369</name>
</gene>
<dbReference type="EMBL" id="CAJNIZ010042557">
    <property type="protein sequence ID" value="CAE7625374.1"/>
    <property type="molecule type" value="Genomic_DNA"/>
</dbReference>
<feature type="repeat" description="ANK" evidence="3">
    <location>
        <begin position="307"/>
        <end position="329"/>
    </location>
</feature>
<keyword evidence="6" id="KW-1185">Reference proteome</keyword>
<feature type="region of interest" description="Disordered" evidence="4">
    <location>
        <begin position="643"/>
        <end position="662"/>
    </location>
</feature>